<dbReference type="Proteomes" id="UP001230649">
    <property type="component" value="Unassembled WGS sequence"/>
</dbReference>
<dbReference type="EMBL" id="JASBWS010000006">
    <property type="protein sequence ID" value="KAJ9115207.1"/>
    <property type="molecule type" value="Genomic_DNA"/>
</dbReference>
<reference evidence="1" key="1">
    <citation type="submission" date="2023-04" db="EMBL/GenBank/DDBJ databases">
        <title>Draft Genome sequencing of Naganishia species isolated from polar environments using Oxford Nanopore Technology.</title>
        <authorList>
            <person name="Leo P."/>
            <person name="Venkateswaran K."/>
        </authorList>
    </citation>
    <scope>NUCLEOTIDE SEQUENCE</scope>
    <source>
        <strain evidence="1">MNA-CCFEE 5262</strain>
    </source>
</reference>
<sequence>MSTTEPNIKPKAAPAALNDDDALFTGGNPAPRTLPGQAPGEKVYDKVRDSTGRLVSNKPANGPFLAHQRWKEQEAERKAREARGEKPVRKVNPNSKWTIWAVLKWLAILTIGTMALGNFLVKSPFWGYGDQMVKTYRSITTPQKVFTPEQLSAYDGADASKPVYLGIDGDVYDVTASRRIYGPLGPYHVMAGRDASRAFITGCFQTHLTHDLRGLSEQELGALTNWKKFFAKHAKYHKVGTIDRPPIDPNSPIPEPCEPPSVAGGAAGAKPEGNPHAERNVAGTKVGEQVATGKATGGHQEL</sequence>
<keyword evidence="2" id="KW-1185">Reference proteome</keyword>
<protein>
    <submittedName>
        <fullName evidence="1">Uncharacterized protein</fullName>
    </submittedName>
</protein>
<organism evidence="1 2">
    <name type="scientific">Naganishia adeliensis</name>
    <dbReference type="NCBI Taxonomy" id="92952"/>
    <lineage>
        <taxon>Eukaryota</taxon>
        <taxon>Fungi</taxon>
        <taxon>Dikarya</taxon>
        <taxon>Basidiomycota</taxon>
        <taxon>Agaricomycotina</taxon>
        <taxon>Tremellomycetes</taxon>
        <taxon>Filobasidiales</taxon>
        <taxon>Filobasidiaceae</taxon>
        <taxon>Naganishia</taxon>
    </lineage>
</organism>
<comment type="caution">
    <text evidence="1">The sequence shown here is derived from an EMBL/GenBank/DDBJ whole genome shotgun (WGS) entry which is preliminary data.</text>
</comment>
<gene>
    <name evidence="1" type="ORF">QFC20_001074</name>
</gene>
<accession>A0ACC2WU93</accession>
<evidence type="ECO:0000313" key="1">
    <source>
        <dbReference type="EMBL" id="KAJ9115207.1"/>
    </source>
</evidence>
<proteinExistence type="predicted"/>
<name>A0ACC2WU93_9TREE</name>
<evidence type="ECO:0000313" key="2">
    <source>
        <dbReference type="Proteomes" id="UP001230649"/>
    </source>
</evidence>